<dbReference type="KEGG" id="ppsc:EHS13_25695"/>
<dbReference type="RefSeq" id="WP_155703138.1">
    <property type="nucleotide sequence ID" value="NZ_CP034235.1"/>
</dbReference>
<keyword evidence="2" id="KW-1185">Reference proteome</keyword>
<evidence type="ECO:0000313" key="2">
    <source>
        <dbReference type="Proteomes" id="UP000426246"/>
    </source>
</evidence>
<dbReference type="EMBL" id="CP034235">
    <property type="protein sequence ID" value="QGQ98045.1"/>
    <property type="molecule type" value="Genomic_DNA"/>
</dbReference>
<evidence type="ECO:0000313" key="1">
    <source>
        <dbReference type="EMBL" id="QGQ98045.1"/>
    </source>
</evidence>
<gene>
    <name evidence="1" type="ORF">EHS13_25695</name>
</gene>
<evidence type="ECO:0008006" key="3">
    <source>
        <dbReference type="Google" id="ProtNLM"/>
    </source>
</evidence>
<accession>A0A6B8RR72</accession>
<organism evidence="1 2">
    <name type="scientific">Paenibacillus psychroresistens</name>
    <dbReference type="NCBI Taxonomy" id="1778678"/>
    <lineage>
        <taxon>Bacteria</taxon>
        <taxon>Bacillati</taxon>
        <taxon>Bacillota</taxon>
        <taxon>Bacilli</taxon>
        <taxon>Bacillales</taxon>
        <taxon>Paenibacillaceae</taxon>
        <taxon>Paenibacillus</taxon>
    </lineage>
</organism>
<name>A0A6B8RR72_9BACL</name>
<protein>
    <recommendedName>
        <fullName evidence="3">GNAT family N-acetyltransferase</fullName>
    </recommendedName>
</protein>
<sequence>MSVIVKDCTMGDIEQVTSLMSELGYPTSIEEMEASFKNILPIQRMGFIAKSTGFVKNIV</sequence>
<dbReference type="OrthoDB" id="9797826at2"/>
<proteinExistence type="predicted"/>
<reference evidence="2" key="1">
    <citation type="submission" date="2018-11" db="EMBL/GenBank/DDBJ databases">
        <title>Complete genome sequence of Paenibacillus sp. ML311-T8.</title>
        <authorList>
            <person name="Nam Y.-D."/>
            <person name="Kang J."/>
            <person name="Chung W.-H."/>
            <person name="Park Y.S."/>
        </authorList>
    </citation>
    <scope>NUCLEOTIDE SEQUENCE [LARGE SCALE GENOMIC DNA]</scope>
    <source>
        <strain evidence="2">ML311-T8</strain>
    </source>
</reference>
<dbReference type="AlphaFoldDB" id="A0A6B8RR72"/>
<dbReference type="Proteomes" id="UP000426246">
    <property type="component" value="Chromosome"/>
</dbReference>